<dbReference type="GO" id="GO:0005975">
    <property type="term" value="P:carbohydrate metabolic process"/>
    <property type="evidence" value="ECO:0007669"/>
    <property type="project" value="InterPro"/>
</dbReference>
<organism evidence="1 2">
    <name type="scientific">Grylomicrobium aquisgranensis</name>
    <dbReference type="NCBI Taxonomy" id="2926318"/>
    <lineage>
        <taxon>Bacteria</taxon>
        <taxon>Bacillati</taxon>
        <taxon>Bacillota</taxon>
        <taxon>Erysipelotrichia</taxon>
        <taxon>Erysipelotrichales</taxon>
        <taxon>Erysipelotrichaceae</taxon>
        <taxon>Grylomicrobium</taxon>
    </lineage>
</organism>
<sequence length="66" mass="7615">MDIVPGLPLIVYQPRKVISKRYGFISVDRVEDDEKPAHPPMKRYLKDSFYWYQNVIATNGGCVLDA</sequence>
<dbReference type="Pfam" id="PF00232">
    <property type="entry name" value="Glyco_hydro_1"/>
    <property type="match status" value="1"/>
</dbReference>
<dbReference type="AlphaFoldDB" id="A0AB35U2M2"/>
<reference evidence="1 2" key="1">
    <citation type="submission" date="2022-03" db="EMBL/GenBank/DDBJ databases">
        <title>Novel taxa within the pig intestine.</title>
        <authorList>
            <person name="Wylensek D."/>
            <person name="Bishof K."/>
            <person name="Afrizal A."/>
            <person name="Clavel T."/>
        </authorList>
    </citation>
    <scope>NUCLEOTIDE SEQUENCE [LARGE SCALE GENOMIC DNA]</scope>
    <source>
        <strain evidence="1 2">CLA-KB-P133</strain>
    </source>
</reference>
<gene>
    <name evidence="1" type="ORF">MOZ60_04295</name>
</gene>
<dbReference type="InterPro" id="IPR001360">
    <property type="entry name" value="Glyco_hydro_1"/>
</dbReference>
<evidence type="ECO:0000313" key="1">
    <source>
        <dbReference type="EMBL" id="MDX8419313.1"/>
    </source>
</evidence>
<dbReference type="GO" id="GO:0004553">
    <property type="term" value="F:hydrolase activity, hydrolyzing O-glycosyl compounds"/>
    <property type="evidence" value="ECO:0007669"/>
    <property type="project" value="InterPro"/>
</dbReference>
<comment type="caution">
    <text evidence="1">The sequence shown here is derived from an EMBL/GenBank/DDBJ whole genome shotgun (WGS) entry which is preliminary data.</text>
</comment>
<name>A0AB35U2M2_9FIRM</name>
<dbReference type="InterPro" id="IPR017853">
    <property type="entry name" value="GH"/>
</dbReference>
<evidence type="ECO:0000313" key="2">
    <source>
        <dbReference type="Proteomes" id="UP001286174"/>
    </source>
</evidence>
<dbReference type="RefSeq" id="WP_370595778.1">
    <property type="nucleotide sequence ID" value="NZ_JALBUR010000007.1"/>
</dbReference>
<accession>A0AB35U2M2</accession>
<keyword evidence="2" id="KW-1185">Reference proteome</keyword>
<proteinExistence type="predicted"/>
<protein>
    <submittedName>
        <fullName evidence="1">Family 1 glycosylhydrolase</fullName>
    </submittedName>
</protein>
<dbReference type="Proteomes" id="UP001286174">
    <property type="component" value="Unassembled WGS sequence"/>
</dbReference>
<dbReference type="Gene3D" id="3.20.20.80">
    <property type="entry name" value="Glycosidases"/>
    <property type="match status" value="1"/>
</dbReference>
<dbReference type="EMBL" id="JALBUR010000007">
    <property type="protein sequence ID" value="MDX8419313.1"/>
    <property type="molecule type" value="Genomic_DNA"/>
</dbReference>
<dbReference type="SUPFAM" id="SSF51445">
    <property type="entry name" value="(Trans)glycosidases"/>
    <property type="match status" value="1"/>
</dbReference>